<evidence type="ECO:0000259" key="7">
    <source>
        <dbReference type="Pfam" id="PF00482"/>
    </source>
</evidence>
<evidence type="ECO:0000256" key="3">
    <source>
        <dbReference type="ARBA" id="ARBA00022692"/>
    </source>
</evidence>
<dbReference type="Gene3D" id="1.20.81.30">
    <property type="entry name" value="Type II secretion system (T2SS), domain F"/>
    <property type="match status" value="1"/>
</dbReference>
<sequence>MRDMAENNLSKNIELIFRKLKSLPFVLLGSRFKARQDNYHDLRRAMRQARIPISYEMYISNAIFYSVIMGILGALMGLIAAYILVSLVGLPDKFTHLTFSPSTAWLLKYRTIGISLFITIFLTALFGGITYTLFMVYPGFMAGERKGLIDKNLPYAVTFMYALSRGGMNVIEILRSISKCVDTYGETSREVDVILRDMDYFGNDLRTALHNICENTPSEKFRDLMYNLLTVIDSGGNISTYFKDKSEQYLNHAKTEQKGFLETLGLIAESYVTAFVAGPLFIIILGVMMSVMGSGSNVMIYAIIYAVIPIGSLMFVVMIGIITPGATGEAPLLPTESLVGEITVPETAEKTTFLSFIKSRDSIKIKKMLHDPLKPLKEHPLYTLAISAPIALIYLVISIVQGLKNPNFIDYIDDKIVFTIYIIVIPLVIFHEYKKGKEDKIQAQIPDFLKKLASTNETGMTLRDSIRLMTRSDIGMGKEIRKIWNDIEWGMAINESLRRFANRVRTHIVARSVTLVTKANESSGDIGEVLTVAARDAAAEQELKNERKMSMFIYIVIIYISFLVFIGIIYIISTTFLTEMVKASEKVTSSGGHASTLRLTREMMGTYNRMFFHGAMIQGFCSGLIAGVMGEGNVLSGLKHSVIMLTIGYLLFNLFVL</sequence>
<evidence type="ECO:0000313" key="8">
    <source>
        <dbReference type="EMBL" id="SNQ59739.1"/>
    </source>
</evidence>
<dbReference type="EMBL" id="FZMP01000036">
    <property type="protein sequence ID" value="SNQ59739.1"/>
    <property type="molecule type" value="Genomic_DNA"/>
</dbReference>
<reference evidence="9" key="1">
    <citation type="submission" date="2017-06" db="EMBL/GenBank/DDBJ databases">
        <authorList>
            <person name="Cremers G."/>
        </authorList>
    </citation>
    <scope>NUCLEOTIDE SEQUENCE [LARGE SCALE GENOMIC DNA]</scope>
</reference>
<feature type="transmembrane region" description="Helical" evidence="6">
    <location>
        <begin position="381"/>
        <end position="403"/>
    </location>
</feature>
<proteinExistence type="predicted"/>
<feature type="transmembrane region" description="Helical" evidence="6">
    <location>
        <begin position="610"/>
        <end position="630"/>
    </location>
</feature>
<gene>
    <name evidence="8" type="ORF">MNV_1300015</name>
</gene>
<evidence type="ECO:0000256" key="5">
    <source>
        <dbReference type="ARBA" id="ARBA00023136"/>
    </source>
</evidence>
<feature type="transmembrane region" description="Helical" evidence="6">
    <location>
        <begin position="551"/>
        <end position="572"/>
    </location>
</feature>
<dbReference type="InterPro" id="IPR018076">
    <property type="entry name" value="T2SS_GspF_dom"/>
</dbReference>
<feature type="transmembrane region" description="Helical" evidence="6">
    <location>
        <begin position="109"/>
        <end position="137"/>
    </location>
</feature>
<dbReference type="Proteomes" id="UP000218615">
    <property type="component" value="Unassembled WGS sequence"/>
</dbReference>
<evidence type="ECO:0000256" key="4">
    <source>
        <dbReference type="ARBA" id="ARBA00022989"/>
    </source>
</evidence>
<comment type="subcellular location">
    <subcellularLocation>
        <location evidence="1">Cell membrane</location>
        <topology evidence="1">Multi-pass membrane protein</topology>
    </subcellularLocation>
</comment>
<keyword evidence="4 6" id="KW-1133">Transmembrane helix</keyword>
<dbReference type="OrthoDB" id="12374at2157"/>
<dbReference type="STRING" id="1392998.ANME2D_01013"/>
<feature type="transmembrane region" description="Helical" evidence="6">
    <location>
        <begin position="62"/>
        <end position="89"/>
    </location>
</feature>
<dbReference type="InterPro" id="IPR042094">
    <property type="entry name" value="T2SS_GspF_sf"/>
</dbReference>
<dbReference type="InterPro" id="IPR056569">
    <property type="entry name" value="ArlJ-like"/>
</dbReference>
<dbReference type="AlphaFoldDB" id="A0A284VKK4"/>
<keyword evidence="3 6" id="KW-0812">Transmembrane</keyword>
<keyword evidence="2" id="KW-1003">Cell membrane</keyword>
<feature type="domain" description="Type II secretion system protein GspF" evidence="7">
    <location>
        <begin position="448"/>
        <end position="572"/>
    </location>
</feature>
<dbReference type="PANTHER" id="PTHR35402">
    <property type="entry name" value="INTEGRAL MEMBRANE PROTEIN-RELATED"/>
    <property type="match status" value="1"/>
</dbReference>
<evidence type="ECO:0000313" key="9">
    <source>
        <dbReference type="Proteomes" id="UP000218615"/>
    </source>
</evidence>
<keyword evidence="9" id="KW-1185">Reference proteome</keyword>
<evidence type="ECO:0000256" key="2">
    <source>
        <dbReference type="ARBA" id="ARBA00022475"/>
    </source>
</evidence>
<keyword evidence="5 6" id="KW-0472">Membrane</keyword>
<organism evidence="8 9">
    <name type="scientific">Candidatus Methanoperedens nitratireducens</name>
    <dbReference type="NCBI Taxonomy" id="1392998"/>
    <lineage>
        <taxon>Archaea</taxon>
        <taxon>Methanobacteriati</taxon>
        <taxon>Methanobacteriota</taxon>
        <taxon>Stenosarchaea group</taxon>
        <taxon>Methanomicrobia</taxon>
        <taxon>Methanosarcinales</taxon>
        <taxon>ANME-2 cluster</taxon>
        <taxon>Candidatus Methanoperedentaceae</taxon>
        <taxon>Candidatus Methanoperedens</taxon>
    </lineage>
</organism>
<dbReference type="Pfam" id="PF00482">
    <property type="entry name" value="T2SSF"/>
    <property type="match status" value="2"/>
</dbReference>
<feature type="transmembrane region" description="Helical" evidence="6">
    <location>
        <begin position="298"/>
        <end position="322"/>
    </location>
</feature>
<feature type="transmembrane region" description="Helical" evidence="6">
    <location>
        <begin position="637"/>
        <end position="656"/>
    </location>
</feature>
<evidence type="ECO:0000256" key="6">
    <source>
        <dbReference type="SAM" id="Phobius"/>
    </source>
</evidence>
<evidence type="ECO:0000256" key="1">
    <source>
        <dbReference type="ARBA" id="ARBA00004651"/>
    </source>
</evidence>
<protein>
    <submittedName>
        <fullName evidence="8">Type II secretion system F domain protein</fullName>
    </submittedName>
</protein>
<name>A0A284VKK4_9EURY</name>
<accession>A0A284VKK4</accession>
<dbReference type="PANTHER" id="PTHR35402:SF1">
    <property type="entry name" value="TYPE II SECRETION SYSTEM PROTEIN GSPF DOMAIN-CONTAINING PROTEIN"/>
    <property type="match status" value="1"/>
</dbReference>
<feature type="domain" description="Type II secretion system protein GspF" evidence="7">
    <location>
        <begin position="158"/>
        <end position="285"/>
    </location>
</feature>
<feature type="transmembrane region" description="Helical" evidence="6">
    <location>
        <begin position="415"/>
        <end position="433"/>
    </location>
</feature>
<feature type="transmembrane region" description="Helical" evidence="6">
    <location>
        <begin position="271"/>
        <end position="292"/>
    </location>
</feature>
<dbReference type="GO" id="GO:0005886">
    <property type="term" value="C:plasma membrane"/>
    <property type="evidence" value="ECO:0007669"/>
    <property type="project" value="UniProtKB-SubCell"/>
</dbReference>